<dbReference type="CDD" id="cd00159">
    <property type="entry name" value="RhoGAP"/>
    <property type="match status" value="1"/>
</dbReference>
<dbReference type="EMBL" id="KV440975">
    <property type="protein sequence ID" value="OAD77099.1"/>
    <property type="molecule type" value="Genomic_DNA"/>
</dbReference>
<dbReference type="GO" id="GO:0005737">
    <property type="term" value="C:cytoplasm"/>
    <property type="evidence" value="ECO:0007669"/>
    <property type="project" value="TreeGrafter"/>
</dbReference>
<feature type="compositionally biased region" description="Low complexity" evidence="2">
    <location>
        <begin position="175"/>
        <end position="195"/>
    </location>
</feature>
<gene>
    <name evidence="4" type="ORF">PHYBLDRAFT_180322</name>
</gene>
<keyword evidence="1" id="KW-0343">GTPase activation</keyword>
<accession>A0A167P249</accession>
<dbReference type="SMART" id="SM00324">
    <property type="entry name" value="RhoGAP"/>
    <property type="match status" value="1"/>
</dbReference>
<dbReference type="AlphaFoldDB" id="A0A167P249"/>
<dbReference type="InParanoid" id="A0A167P249"/>
<protein>
    <recommendedName>
        <fullName evidence="3">Rho-GAP domain-containing protein</fullName>
    </recommendedName>
</protein>
<feature type="region of interest" description="Disordered" evidence="2">
    <location>
        <begin position="705"/>
        <end position="756"/>
    </location>
</feature>
<dbReference type="InterPro" id="IPR027267">
    <property type="entry name" value="AH/BAR_dom_sf"/>
</dbReference>
<dbReference type="PANTHER" id="PTHR23176:SF134">
    <property type="entry name" value="RHO-TYPE GTPASE-ACTIVATING PROTEIN"/>
    <property type="match status" value="1"/>
</dbReference>
<dbReference type="InterPro" id="IPR050729">
    <property type="entry name" value="Rho-GAP"/>
</dbReference>
<dbReference type="OrthoDB" id="79452at2759"/>
<feature type="domain" description="Rho-GAP" evidence="3">
    <location>
        <begin position="408"/>
        <end position="597"/>
    </location>
</feature>
<dbReference type="GO" id="GO:0005096">
    <property type="term" value="F:GTPase activator activity"/>
    <property type="evidence" value="ECO:0007669"/>
    <property type="project" value="UniProtKB-KW"/>
</dbReference>
<feature type="region of interest" description="Disordered" evidence="2">
    <location>
        <begin position="168"/>
        <end position="257"/>
    </location>
</feature>
<dbReference type="InterPro" id="IPR000198">
    <property type="entry name" value="RhoGAP_dom"/>
</dbReference>
<sequence length="871" mass="97509">MMRKNSPTPNSKAPILTPVPADMQLEKIVQAPLVMIDAAMRESSQDLNRWIDFLKRRVKLEERYHKELAKISQDVITDKSITQTNQPTKTKTMFTQFVEMSETLHSHRTNLTISMRNQIDILSQLRTQQDRQKMQHRRNMFGLKDQYLKTRLEELPLAHDTYMQKCEELEKSQETSTNMTLSPTTMTPTSPLGLGSSLARPSRSGTSMTLPTSIASDDTESGYRMLSLDEDRPLPSGSSVSSASSISPRLDIPASPSPHRRIERFMKQFSNLTHHNDLGRQNVRSAKLKVEVVEADHEYRKIVRKLDTLDKTRVAANDYAVKLFRTHSLESAKHIKEMVDIVLAAQLAYTKSSHQIVRNAHEIGTNMEPEDVLNECDKILDITNIVKPQSVYYINRRVGLCKDLIFGISLVEYAQIKGRAPPLIVTKCINAVETLGGLEREGIYRMSGKKSNVELIKQSFERDEEATVFGQDDVPEEVFSIASVLKIFLRELETPLFPFKLADRITYSQTEKELRLMNLLTRLLKLPFGNYETLKVLIEHLSRLTKSVDKNKMSINNLSLIFTPAIFQDHNQAQRSPGDWFSDCVLEDLIQNHESLFGNKDLHNASSITGGIEYGFEHIHDQDLDSCDFSLPSPSSSVFDYSPTESIKSLKKVSSTGGDSQTSLHTDQTADGISVTQYPQDLESNLLAEQSQKVRKGSVDSFVSKQLGILTGRPERSSSRPPSPASVPAAGPTGDISATVNPATPIPILPPSRQGSLDKLKKYRAVSQDRGLKVNTRISNGINVSDVSILNPNNHVLSPSPVQEKNLRPLVTRESGLKSATIPSYDWLNRDPEVGPTPVPRLYRSTTTGKKTGPKRKLSIPANPISFGKSL</sequence>
<dbReference type="Proteomes" id="UP000077315">
    <property type="component" value="Unassembled WGS sequence"/>
</dbReference>
<dbReference type="PANTHER" id="PTHR23176">
    <property type="entry name" value="RHO/RAC/CDC GTPASE-ACTIVATING PROTEIN"/>
    <property type="match status" value="1"/>
</dbReference>
<dbReference type="SUPFAM" id="SSF103657">
    <property type="entry name" value="BAR/IMD domain-like"/>
    <property type="match status" value="1"/>
</dbReference>
<dbReference type="Pfam" id="PF00620">
    <property type="entry name" value="RhoGAP"/>
    <property type="match status" value="1"/>
</dbReference>
<dbReference type="Gene3D" id="1.20.1270.60">
    <property type="entry name" value="Arfaptin homology (AH) domain/BAR domain"/>
    <property type="match status" value="1"/>
</dbReference>
<dbReference type="RefSeq" id="XP_018295139.1">
    <property type="nucleotide sequence ID" value="XM_018438296.1"/>
</dbReference>
<reference evidence="5" key="1">
    <citation type="submission" date="2015-06" db="EMBL/GenBank/DDBJ databases">
        <title>Expansion of signal transduction pathways in fungi by whole-genome duplication.</title>
        <authorList>
            <consortium name="DOE Joint Genome Institute"/>
            <person name="Corrochano L.M."/>
            <person name="Kuo A."/>
            <person name="Marcet-Houben M."/>
            <person name="Polaino S."/>
            <person name="Salamov A."/>
            <person name="Villalobos J.M."/>
            <person name="Alvarez M.I."/>
            <person name="Avalos J."/>
            <person name="Benito E.P."/>
            <person name="Benoit I."/>
            <person name="Burger G."/>
            <person name="Camino L.P."/>
            <person name="Canovas D."/>
            <person name="Cerda-Olmedo E."/>
            <person name="Cheng J.-F."/>
            <person name="Dominguez A."/>
            <person name="Elias M."/>
            <person name="Eslava A.P."/>
            <person name="Glaser F."/>
            <person name="Grimwood J."/>
            <person name="Gutierrez G."/>
            <person name="Heitman J."/>
            <person name="Henrissat B."/>
            <person name="Iturriaga E.A."/>
            <person name="Lang B.F."/>
            <person name="Lavin J.L."/>
            <person name="Lee S."/>
            <person name="Li W."/>
            <person name="Lindquist E."/>
            <person name="Lopez-Garcia S."/>
            <person name="Luque E.M."/>
            <person name="Marcos A.T."/>
            <person name="Martin J."/>
            <person name="McCluskey K."/>
            <person name="Medina H.R."/>
            <person name="Miralles-Duran A."/>
            <person name="Miyazaki A."/>
            <person name="Munoz-Torres E."/>
            <person name="Oguiza J.A."/>
            <person name="Ohm R."/>
            <person name="Olmedo M."/>
            <person name="Orejas M."/>
            <person name="Ortiz-Castellanos L."/>
            <person name="Pisabarro A.G."/>
            <person name="Rodriguez-Romero J."/>
            <person name="Ruiz-Herrera J."/>
            <person name="Ruiz-Vazquez R."/>
            <person name="Sanz C."/>
            <person name="Schackwitz W."/>
            <person name="Schmutz J."/>
            <person name="Shahriari M."/>
            <person name="Shelest E."/>
            <person name="Silva-Franco F."/>
            <person name="Soanes D."/>
            <person name="Syed K."/>
            <person name="Tagua V.G."/>
            <person name="Talbot N.J."/>
            <person name="Thon M."/>
            <person name="De vries R.P."/>
            <person name="Wiebenga A."/>
            <person name="Yadav J.S."/>
            <person name="Braun E.L."/>
            <person name="Baker S."/>
            <person name="Garre V."/>
            <person name="Horwitz B."/>
            <person name="Torres-Martinez S."/>
            <person name="Idnurm A."/>
            <person name="Herrera-Estrella A."/>
            <person name="Gabaldon T."/>
            <person name="Grigoriev I.V."/>
        </authorList>
    </citation>
    <scope>NUCLEOTIDE SEQUENCE [LARGE SCALE GENOMIC DNA]</scope>
    <source>
        <strain evidence="5">NRRL 1555(-)</strain>
    </source>
</reference>
<feature type="compositionally biased region" description="Polar residues" evidence="2">
    <location>
        <begin position="203"/>
        <end position="216"/>
    </location>
</feature>
<evidence type="ECO:0000256" key="2">
    <source>
        <dbReference type="SAM" id="MobiDB-lite"/>
    </source>
</evidence>
<dbReference type="PROSITE" id="PS50238">
    <property type="entry name" value="RHOGAP"/>
    <property type="match status" value="1"/>
</dbReference>
<dbReference type="SUPFAM" id="SSF48350">
    <property type="entry name" value="GTPase activation domain, GAP"/>
    <property type="match status" value="1"/>
</dbReference>
<evidence type="ECO:0000313" key="4">
    <source>
        <dbReference type="EMBL" id="OAD77099.1"/>
    </source>
</evidence>
<dbReference type="GO" id="GO:0007165">
    <property type="term" value="P:signal transduction"/>
    <property type="evidence" value="ECO:0007669"/>
    <property type="project" value="InterPro"/>
</dbReference>
<evidence type="ECO:0000256" key="1">
    <source>
        <dbReference type="ARBA" id="ARBA00022468"/>
    </source>
</evidence>
<evidence type="ECO:0000259" key="3">
    <source>
        <dbReference type="PROSITE" id="PS50238"/>
    </source>
</evidence>
<dbReference type="Gene3D" id="1.10.555.10">
    <property type="entry name" value="Rho GTPase activation protein"/>
    <property type="match status" value="1"/>
</dbReference>
<proteinExistence type="predicted"/>
<dbReference type="GeneID" id="28999202"/>
<keyword evidence="5" id="KW-1185">Reference proteome</keyword>
<dbReference type="VEuPathDB" id="FungiDB:PHYBLDRAFT_180322"/>
<evidence type="ECO:0000313" key="5">
    <source>
        <dbReference type="Proteomes" id="UP000077315"/>
    </source>
</evidence>
<dbReference type="STRING" id="763407.A0A167P249"/>
<organism evidence="4 5">
    <name type="scientific">Phycomyces blakesleeanus (strain ATCC 8743b / DSM 1359 / FGSC 10004 / NBRC 33097 / NRRL 1555)</name>
    <dbReference type="NCBI Taxonomy" id="763407"/>
    <lineage>
        <taxon>Eukaryota</taxon>
        <taxon>Fungi</taxon>
        <taxon>Fungi incertae sedis</taxon>
        <taxon>Mucoromycota</taxon>
        <taxon>Mucoromycotina</taxon>
        <taxon>Mucoromycetes</taxon>
        <taxon>Mucorales</taxon>
        <taxon>Phycomycetaceae</taxon>
        <taxon>Phycomyces</taxon>
    </lineage>
</organism>
<feature type="region of interest" description="Disordered" evidence="2">
    <location>
        <begin position="652"/>
        <end position="671"/>
    </location>
</feature>
<feature type="region of interest" description="Disordered" evidence="2">
    <location>
        <begin position="828"/>
        <end position="871"/>
    </location>
</feature>
<dbReference type="InterPro" id="IPR008936">
    <property type="entry name" value="Rho_GTPase_activation_prot"/>
</dbReference>
<feature type="compositionally biased region" description="Low complexity" evidence="2">
    <location>
        <begin position="236"/>
        <end position="247"/>
    </location>
</feature>
<name>A0A167P249_PHYB8</name>